<feature type="domain" description="Protein FecR C-terminal" evidence="3">
    <location>
        <begin position="247"/>
        <end position="315"/>
    </location>
</feature>
<keyword evidence="1" id="KW-1133">Transmembrane helix</keyword>
<organism evidence="4 5">
    <name type="scientific">Solitalea longa</name>
    <dbReference type="NCBI Taxonomy" id="2079460"/>
    <lineage>
        <taxon>Bacteria</taxon>
        <taxon>Pseudomonadati</taxon>
        <taxon>Bacteroidota</taxon>
        <taxon>Sphingobacteriia</taxon>
        <taxon>Sphingobacteriales</taxon>
        <taxon>Sphingobacteriaceae</taxon>
        <taxon>Solitalea</taxon>
    </lineage>
</organism>
<dbReference type="PIRSF" id="PIRSF018266">
    <property type="entry name" value="FecR"/>
    <property type="match status" value="1"/>
</dbReference>
<name>A0A2S4ZYT5_9SPHI</name>
<comment type="caution">
    <text evidence="4">The sequence shown here is derived from an EMBL/GenBank/DDBJ whole genome shotgun (WGS) entry which is preliminary data.</text>
</comment>
<evidence type="ECO:0000256" key="1">
    <source>
        <dbReference type="SAM" id="Phobius"/>
    </source>
</evidence>
<accession>A0A2S4ZYT5</accession>
<evidence type="ECO:0000313" key="5">
    <source>
        <dbReference type="Proteomes" id="UP000236893"/>
    </source>
</evidence>
<keyword evidence="5" id="KW-1185">Reference proteome</keyword>
<evidence type="ECO:0000259" key="3">
    <source>
        <dbReference type="Pfam" id="PF16344"/>
    </source>
</evidence>
<dbReference type="Gene3D" id="2.60.120.1440">
    <property type="match status" value="1"/>
</dbReference>
<feature type="domain" description="FecR protein" evidence="2">
    <location>
        <begin position="108"/>
        <end position="199"/>
    </location>
</feature>
<dbReference type="Proteomes" id="UP000236893">
    <property type="component" value="Unassembled WGS sequence"/>
</dbReference>
<evidence type="ECO:0000313" key="4">
    <source>
        <dbReference type="EMBL" id="POY35102.1"/>
    </source>
</evidence>
<dbReference type="InterPro" id="IPR012373">
    <property type="entry name" value="Ferrdict_sens_TM"/>
</dbReference>
<dbReference type="PANTHER" id="PTHR30273:SF2">
    <property type="entry name" value="PROTEIN FECR"/>
    <property type="match status" value="1"/>
</dbReference>
<dbReference type="InterPro" id="IPR032508">
    <property type="entry name" value="FecR_C"/>
</dbReference>
<protein>
    <recommendedName>
        <fullName evidence="6">Anti-sigma factor</fullName>
    </recommendedName>
</protein>
<dbReference type="AlphaFoldDB" id="A0A2S4ZYT5"/>
<dbReference type="Gene3D" id="3.55.50.30">
    <property type="match status" value="1"/>
</dbReference>
<gene>
    <name evidence="4" type="ORF">C3K47_17020</name>
</gene>
<dbReference type="PANTHER" id="PTHR30273">
    <property type="entry name" value="PERIPLASMIC SIGNAL SENSOR AND SIGMA FACTOR ACTIVATOR FECR-RELATED"/>
    <property type="match status" value="1"/>
</dbReference>
<feature type="transmembrane region" description="Helical" evidence="1">
    <location>
        <begin position="69"/>
        <end position="90"/>
    </location>
</feature>
<dbReference type="Pfam" id="PF16344">
    <property type="entry name" value="FecR_C"/>
    <property type="match status" value="1"/>
</dbReference>
<sequence length="319" mass="36808">MKSENKEKIIQSFFNPEMEFEIKHDLYKQLEQTESSAEEQIITAPLFEKICETIAENEKQQKRKKVIRLMTLIGSRAAIFILGMLIYVFALQPYFRKNTNESEIRIIADNKSISQTILPDGSSVFLNANSELTYKLNSSDKREVFLKGEGWFKVTKMPEKPFIVHAGQYKVAVHGTVFNVKAYPQNKEVITTLQEGSIEILPENDINVIKPTLMIPGQQFSFNKEKKQSSLTTVQPELASVWKEAEIRFENKNFGDLLKILESRYNVQFEVNDPSLFKYHYDGSIRSENIIQVLNLIKETLPIKYQLVSGNVIMIEKQP</sequence>
<dbReference type="RefSeq" id="WP_103790369.1">
    <property type="nucleotide sequence ID" value="NZ_PQVF01000014.1"/>
</dbReference>
<dbReference type="EMBL" id="PQVF01000014">
    <property type="protein sequence ID" value="POY35102.1"/>
    <property type="molecule type" value="Genomic_DNA"/>
</dbReference>
<dbReference type="OrthoDB" id="643766at2"/>
<dbReference type="GO" id="GO:0016989">
    <property type="term" value="F:sigma factor antagonist activity"/>
    <property type="evidence" value="ECO:0007669"/>
    <property type="project" value="TreeGrafter"/>
</dbReference>
<dbReference type="Pfam" id="PF04773">
    <property type="entry name" value="FecR"/>
    <property type="match status" value="1"/>
</dbReference>
<evidence type="ECO:0008006" key="6">
    <source>
        <dbReference type="Google" id="ProtNLM"/>
    </source>
</evidence>
<proteinExistence type="predicted"/>
<keyword evidence="1" id="KW-0812">Transmembrane</keyword>
<dbReference type="InterPro" id="IPR006860">
    <property type="entry name" value="FecR"/>
</dbReference>
<evidence type="ECO:0000259" key="2">
    <source>
        <dbReference type="Pfam" id="PF04773"/>
    </source>
</evidence>
<reference evidence="4 5" key="1">
    <citation type="submission" date="2018-01" db="EMBL/GenBank/DDBJ databases">
        <authorList>
            <person name="Gaut B.S."/>
            <person name="Morton B.R."/>
            <person name="Clegg M.T."/>
            <person name="Duvall M.R."/>
        </authorList>
    </citation>
    <scope>NUCLEOTIDE SEQUENCE [LARGE SCALE GENOMIC DNA]</scope>
    <source>
        <strain evidence="4 5">HR-AV</strain>
    </source>
</reference>
<keyword evidence="1" id="KW-0472">Membrane</keyword>